<dbReference type="Gene3D" id="3.30.160.60">
    <property type="entry name" value="Classic Zinc Finger"/>
    <property type="match status" value="1"/>
</dbReference>
<evidence type="ECO:0000313" key="8">
    <source>
        <dbReference type="EMBL" id="VDD76172.1"/>
    </source>
</evidence>
<evidence type="ECO:0000256" key="5">
    <source>
        <dbReference type="ARBA" id="ARBA00022833"/>
    </source>
</evidence>
<feature type="domain" description="C2HC/C3H-type" evidence="7">
    <location>
        <begin position="5"/>
        <end position="34"/>
    </location>
</feature>
<name>A0A0R3U603_MESCO</name>
<evidence type="ECO:0000259" key="7">
    <source>
        <dbReference type="PROSITE" id="PS52027"/>
    </source>
</evidence>
<dbReference type="PROSITE" id="PS52027">
    <property type="entry name" value="ZF_C2HC_C3H"/>
    <property type="match status" value="2"/>
</dbReference>
<dbReference type="AlphaFoldDB" id="A0A0R3U603"/>
<keyword evidence="9" id="KW-1185">Reference proteome</keyword>
<evidence type="ECO:0000256" key="4">
    <source>
        <dbReference type="ARBA" id="ARBA00022771"/>
    </source>
</evidence>
<dbReference type="Pfam" id="PF13913">
    <property type="entry name" value="zf-C2HC_2"/>
    <property type="match status" value="2"/>
</dbReference>
<keyword evidence="4 6" id="KW-0863">Zinc-finger</keyword>
<dbReference type="InterPro" id="IPR049899">
    <property type="entry name" value="Znf_C2HC_C3H"/>
</dbReference>
<dbReference type="PANTHER" id="PTHR13555:SF25">
    <property type="entry name" value="ZINC FINGER C2HC DOMAIN-CONTAINING PROTEIN 1A"/>
    <property type="match status" value="1"/>
</dbReference>
<dbReference type="EMBL" id="UXSR01000333">
    <property type="protein sequence ID" value="VDD76172.1"/>
    <property type="molecule type" value="Genomic_DNA"/>
</dbReference>
<evidence type="ECO:0000256" key="3">
    <source>
        <dbReference type="ARBA" id="ARBA00022737"/>
    </source>
</evidence>
<dbReference type="Proteomes" id="UP000267029">
    <property type="component" value="Unassembled WGS sequence"/>
</dbReference>
<reference evidence="8 9" key="1">
    <citation type="submission" date="2018-10" db="EMBL/GenBank/DDBJ databases">
        <authorList>
            <consortium name="Pathogen Informatics"/>
        </authorList>
    </citation>
    <scope>NUCLEOTIDE SEQUENCE [LARGE SCALE GENOMIC DNA]</scope>
</reference>
<accession>A0A0R3U603</accession>
<dbReference type="PANTHER" id="PTHR13555">
    <property type="entry name" value="C2H2 ZINC FINGER CGI-62-RELATED"/>
    <property type="match status" value="1"/>
</dbReference>
<dbReference type="GO" id="GO:0008270">
    <property type="term" value="F:zinc ion binding"/>
    <property type="evidence" value="ECO:0007669"/>
    <property type="project" value="UniProtKB-KW"/>
</dbReference>
<protein>
    <recommendedName>
        <fullName evidence="7">C2HC/C3H-type domain-containing protein</fullName>
    </recommendedName>
</protein>
<evidence type="ECO:0000313" key="9">
    <source>
        <dbReference type="Proteomes" id="UP000267029"/>
    </source>
</evidence>
<dbReference type="STRING" id="53468.A0A0R3U603"/>
<keyword evidence="2" id="KW-0479">Metal-binding</keyword>
<organism evidence="8 9">
    <name type="scientific">Mesocestoides corti</name>
    <name type="common">Flatworm</name>
    <dbReference type="NCBI Taxonomy" id="53468"/>
    <lineage>
        <taxon>Eukaryota</taxon>
        <taxon>Metazoa</taxon>
        <taxon>Spiralia</taxon>
        <taxon>Lophotrochozoa</taxon>
        <taxon>Platyhelminthes</taxon>
        <taxon>Cestoda</taxon>
        <taxon>Eucestoda</taxon>
        <taxon>Cyclophyllidea</taxon>
        <taxon>Mesocestoididae</taxon>
        <taxon>Mesocestoides</taxon>
    </lineage>
</organism>
<keyword evidence="5" id="KW-0862">Zinc</keyword>
<comment type="similarity">
    <text evidence="1">Belongs to the ZC2HC1 family.</text>
</comment>
<feature type="domain" description="C2HC/C3H-type" evidence="7">
    <location>
        <begin position="101"/>
        <end position="130"/>
    </location>
</feature>
<proteinExistence type="inferred from homology"/>
<gene>
    <name evidence="8" type="ORF">MCOS_LOCUS2175</name>
</gene>
<keyword evidence="3" id="KW-0677">Repeat</keyword>
<dbReference type="OrthoDB" id="10255185at2759"/>
<evidence type="ECO:0000256" key="1">
    <source>
        <dbReference type="ARBA" id="ARBA00010843"/>
    </source>
</evidence>
<evidence type="ECO:0000256" key="2">
    <source>
        <dbReference type="ARBA" id="ARBA00022723"/>
    </source>
</evidence>
<dbReference type="InterPro" id="IPR026319">
    <property type="entry name" value="ZC2HC1A/B-like"/>
</dbReference>
<evidence type="ECO:0000256" key="6">
    <source>
        <dbReference type="PROSITE-ProRule" id="PRU01371"/>
    </source>
</evidence>
<sequence>MEDFQLVPCTVCSRKFRTDIITKHENICRKASKRKLKIFDSGKMRADERLIRAEKKRDNWRAKHLDFINTIRSAKAYQQSLSKGCPLPPPPPPASTAADLDLVRCEYCNRKFNVSAADRHIPFCKEKSERDRIKRSANKPTKQVRKTQVLQDSKLWRAIRGRKNIIHTRSNILF</sequence>